<dbReference type="Proteomes" id="UP001420932">
    <property type="component" value="Unassembled WGS sequence"/>
</dbReference>
<keyword evidence="3" id="KW-1185">Reference proteome</keyword>
<sequence>MPVVSSLSSPSKGGNPSSSAKKVHGACKRRTVKEKTERSAPLVATKKKIDKILEC</sequence>
<gene>
    <name evidence="2" type="ORF">Syun_008974</name>
</gene>
<evidence type="ECO:0000256" key="1">
    <source>
        <dbReference type="SAM" id="MobiDB-lite"/>
    </source>
</evidence>
<feature type="region of interest" description="Disordered" evidence="1">
    <location>
        <begin position="1"/>
        <end position="39"/>
    </location>
</feature>
<organism evidence="2 3">
    <name type="scientific">Stephania yunnanensis</name>
    <dbReference type="NCBI Taxonomy" id="152371"/>
    <lineage>
        <taxon>Eukaryota</taxon>
        <taxon>Viridiplantae</taxon>
        <taxon>Streptophyta</taxon>
        <taxon>Embryophyta</taxon>
        <taxon>Tracheophyta</taxon>
        <taxon>Spermatophyta</taxon>
        <taxon>Magnoliopsida</taxon>
        <taxon>Ranunculales</taxon>
        <taxon>Menispermaceae</taxon>
        <taxon>Menispermoideae</taxon>
        <taxon>Cissampelideae</taxon>
        <taxon>Stephania</taxon>
    </lineage>
</organism>
<proteinExistence type="predicted"/>
<reference evidence="2 3" key="1">
    <citation type="submission" date="2024-01" db="EMBL/GenBank/DDBJ databases">
        <title>Genome assemblies of Stephania.</title>
        <authorList>
            <person name="Yang L."/>
        </authorList>
    </citation>
    <scope>NUCLEOTIDE SEQUENCE [LARGE SCALE GENOMIC DNA]</scope>
    <source>
        <strain evidence="2">YNDBR</strain>
        <tissue evidence="2">Leaf</tissue>
    </source>
</reference>
<name>A0AAP0KER0_9MAGN</name>
<feature type="compositionally biased region" description="Basic residues" evidence="1">
    <location>
        <begin position="21"/>
        <end position="32"/>
    </location>
</feature>
<protein>
    <submittedName>
        <fullName evidence="2">Uncharacterized protein</fullName>
    </submittedName>
</protein>
<feature type="compositionally biased region" description="Low complexity" evidence="1">
    <location>
        <begin position="1"/>
        <end position="19"/>
    </location>
</feature>
<accession>A0AAP0KER0</accession>
<comment type="caution">
    <text evidence="2">The sequence shown here is derived from an EMBL/GenBank/DDBJ whole genome shotgun (WGS) entry which is preliminary data.</text>
</comment>
<evidence type="ECO:0000313" key="3">
    <source>
        <dbReference type="Proteomes" id="UP001420932"/>
    </source>
</evidence>
<evidence type="ECO:0000313" key="2">
    <source>
        <dbReference type="EMBL" id="KAK9150665.1"/>
    </source>
</evidence>
<dbReference type="EMBL" id="JBBNAF010000004">
    <property type="protein sequence ID" value="KAK9150665.1"/>
    <property type="molecule type" value="Genomic_DNA"/>
</dbReference>
<dbReference type="AlphaFoldDB" id="A0AAP0KER0"/>